<dbReference type="Proteomes" id="UP000789901">
    <property type="component" value="Unassembled WGS sequence"/>
</dbReference>
<organism evidence="1 2">
    <name type="scientific">Gigaspora margarita</name>
    <dbReference type="NCBI Taxonomy" id="4874"/>
    <lineage>
        <taxon>Eukaryota</taxon>
        <taxon>Fungi</taxon>
        <taxon>Fungi incertae sedis</taxon>
        <taxon>Mucoromycota</taxon>
        <taxon>Glomeromycotina</taxon>
        <taxon>Glomeromycetes</taxon>
        <taxon>Diversisporales</taxon>
        <taxon>Gigasporaceae</taxon>
        <taxon>Gigaspora</taxon>
    </lineage>
</organism>
<feature type="non-terminal residue" evidence="1">
    <location>
        <position position="1"/>
    </location>
</feature>
<evidence type="ECO:0000313" key="2">
    <source>
        <dbReference type="Proteomes" id="UP000789901"/>
    </source>
</evidence>
<dbReference type="EMBL" id="CAJVQB010012154">
    <property type="protein sequence ID" value="CAG8753217.1"/>
    <property type="molecule type" value="Genomic_DNA"/>
</dbReference>
<reference evidence="1 2" key="1">
    <citation type="submission" date="2021-06" db="EMBL/GenBank/DDBJ databases">
        <authorList>
            <person name="Kallberg Y."/>
            <person name="Tangrot J."/>
            <person name="Rosling A."/>
        </authorList>
    </citation>
    <scope>NUCLEOTIDE SEQUENCE [LARGE SCALE GENOMIC DNA]</scope>
    <source>
        <strain evidence="1 2">120-4 pot B 10/14</strain>
    </source>
</reference>
<comment type="caution">
    <text evidence="1">The sequence shown here is derived from an EMBL/GenBank/DDBJ whole genome shotgun (WGS) entry which is preliminary data.</text>
</comment>
<name>A0ABN7VCY4_GIGMA</name>
<protein>
    <submittedName>
        <fullName evidence="1">11704_t:CDS:1</fullName>
    </submittedName>
</protein>
<gene>
    <name evidence="1" type="ORF">GMARGA_LOCUS16637</name>
</gene>
<proteinExistence type="predicted"/>
<accession>A0ABN7VCY4</accession>
<sequence>SIATYIDEDSTISSNLEYIEVLSQCSTGATSKIELTINETAAAFKQDLKKKRLKKKIERTLH</sequence>
<keyword evidence="2" id="KW-1185">Reference proteome</keyword>
<evidence type="ECO:0000313" key="1">
    <source>
        <dbReference type="EMBL" id="CAG8753217.1"/>
    </source>
</evidence>